<dbReference type="PROSITE" id="PS00107">
    <property type="entry name" value="PROTEIN_KINASE_ATP"/>
    <property type="match status" value="1"/>
</dbReference>
<comment type="caution">
    <text evidence="8">The sequence shown here is derived from an EMBL/GenBank/DDBJ whole genome shotgun (WGS) entry which is preliminary data.</text>
</comment>
<dbReference type="Gene3D" id="2.60.120.430">
    <property type="entry name" value="Galactose-binding lectin"/>
    <property type="match status" value="1"/>
</dbReference>
<dbReference type="GO" id="GO:0004674">
    <property type="term" value="F:protein serine/threonine kinase activity"/>
    <property type="evidence" value="ECO:0007669"/>
    <property type="project" value="UniProtKB-KW"/>
</dbReference>
<dbReference type="PROSITE" id="PS00108">
    <property type="entry name" value="PROTEIN_KINASE_ST"/>
    <property type="match status" value="1"/>
</dbReference>
<keyword evidence="5 6" id="KW-0067">ATP-binding</keyword>
<dbReference type="Proteomes" id="UP000826271">
    <property type="component" value="Unassembled WGS sequence"/>
</dbReference>
<keyword evidence="4" id="KW-0418">Kinase</keyword>
<evidence type="ECO:0000313" key="8">
    <source>
        <dbReference type="EMBL" id="KAG8384593.1"/>
    </source>
</evidence>
<protein>
    <recommendedName>
        <fullName evidence="7">Protein kinase domain-containing protein</fullName>
    </recommendedName>
</protein>
<dbReference type="SMART" id="SM00220">
    <property type="entry name" value="S_TKc"/>
    <property type="match status" value="1"/>
</dbReference>
<gene>
    <name evidence="8" type="ORF">BUALT_Bualt04G0134000</name>
</gene>
<dbReference type="InterPro" id="IPR000719">
    <property type="entry name" value="Prot_kinase_dom"/>
</dbReference>
<dbReference type="SUPFAM" id="SSF56112">
    <property type="entry name" value="Protein kinase-like (PK-like)"/>
    <property type="match status" value="1"/>
</dbReference>
<dbReference type="Gene3D" id="1.10.510.10">
    <property type="entry name" value="Transferase(Phosphotransferase) domain 1"/>
    <property type="match status" value="1"/>
</dbReference>
<dbReference type="AlphaFoldDB" id="A0AAV6XZG5"/>
<keyword evidence="2" id="KW-0808">Transferase</keyword>
<sequence>MTENGSEMNDQIFLPCQKILRLHFNPVTYWGFNRFRDLFTVEAGPFTLLSNFSASLTADALGVHSFAREFCLNIEENQQLTIIFSPESSNTYAFINGIEIISVPSTLSYFHGRDTDYSNALEIIHGQNFKQSTVLPSGDFDDLYFIRLHFSELGFKLAERGDMIFKVLIYEMNAETNIDMVNGSNDNGILWYRDYVMMIRGHKKEGKHDVLISLQSSEESVDGHGLLAEFEILKLSNPDNSLASPNPLPPKQDSPSHTFQTLLSSWSQNSIATVVITIIALVNIIVHKLRDVWEASITEEENKPSARAEQFCCHFSLAEIQLATRNFNDGLIIGKGGFGNVYKGLIDNKQETVAIKRLKSTSRQGAHEFLTEIETLSELRHVNLVSLIGYCNEHGEMILVYEYMACGTLADHLYKLAKDNNSCSSLTWKQRLDICIGAGRALDYLHTGHRVIHRDVKASNILLDENFEAKVSDFGLAKPEDRSKLESHVSTNVKGTFGYLDPTYLYTHKLTRKSDTYAFGVVLMVVLCGRPAVDSRVAEDERF</sequence>
<dbReference type="InterPro" id="IPR011009">
    <property type="entry name" value="Kinase-like_dom_sf"/>
</dbReference>
<name>A0AAV6XZG5_9LAMI</name>
<dbReference type="Pfam" id="PF07714">
    <property type="entry name" value="PK_Tyr_Ser-Thr"/>
    <property type="match status" value="1"/>
</dbReference>
<dbReference type="Gene3D" id="3.30.200.20">
    <property type="entry name" value="Phosphorylase Kinase, domain 1"/>
    <property type="match status" value="1"/>
</dbReference>
<feature type="binding site" evidence="6">
    <location>
        <position position="356"/>
    </location>
    <ligand>
        <name>ATP</name>
        <dbReference type="ChEBI" id="CHEBI:30616"/>
    </ligand>
</feature>
<reference evidence="8" key="1">
    <citation type="submission" date="2019-10" db="EMBL/GenBank/DDBJ databases">
        <authorList>
            <person name="Zhang R."/>
            <person name="Pan Y."/>
            <person name="Wang J."/>
            <person name="Ma R."/>
            <person name="Yu S."/>
        </authorList>
    </citation>
    <scope>NUCLEOTIDE SEQUENCE</scope>
    <source>
        <strain evidence="8">LA-IB0</strain>
        <tissue evidence="8">Leaf</tissue>
    </source>
</reference>
<evidence type="ECO:0000256" key="2">
    <source>
        <dbReference type="ARBA" id="ARBA00022679"/>
    </source>
</evidence>
<feature type="domain" description="Protein kinase" evidence="7">
    <location>
        <begin position="327"/>
        <end position="543"/>
    </location>
</feature>
<evidence type="ECO:0000313" key="9">
    <source>
        <dbReference type="Proteomes" id="UP000826271"/>
    </source>
</evidence>
<proteinExistence type="predicted"/>
<organism evidence="8 9">
    <name type="scientific">Buddleja alternifolia</name>
    <dbReference type="NCBI Taxonomy" id="168488"/>
    <lineage>
        <taxon>Eukaryota</taxon>
        <taxon>Viridiplantae</taxon>
        <taxon>Streptophyta</taxon>
        <taxon>Embryophyta</taxon>
        <taxon>Tracheophyta</taxon>
        <taxon>Spermatophyta</taxon>
        <taxon>Magnoliopsida</taxon>
        <taxon>eudicotyledons</taxon>
        <taxon>Gunneridae</taxon>
        <taxon>Pentapetalae</taxon>
        <taxon>asterids</taxon>
        <taxon>lamiids</taxon>
        <taxon>Lamiales</taxon>
        <taxon>Scrophulariaceae</taxon>
        <taxon>Buddlejeae</taxon>
        <taxon>Buddleja</taxon>
    </lineage>
</organism>
<keyword evidence="3 6" id="KW-0547">Nucleotide-binding</keyword>
<dbReference type="InterPro" id="IPR017441">
    <property type="entry name" value="Protein_kinase_ATP_BS"/>
</dbReference>
<evidence type="ECO:0000256" key="4">
    <source>
        <dbReference type="ARBA" id="ARBA00022777"/>
    </source>
</evidence>
<evidence type="ECO:0000259" key="7">
    <source>
        <dbReference type="PROSITE" id="PS50011"/>
    </source>
</evidence>
<keyword evidence="9" id="KW-1185">Reference proteome</keyword>
<dbReference type="FunFam" id="3.30.200.20:FF:000039">
    <property type="entry name" value="receptor-like protein kinase FERONIA"/>
    <property type="match status" value="1"/>
</dbReference>
<accession>A0AAV6XZG5</accession>
<dbReference type="PROSITE" id="PS50011">
    <property type="entry name" value="PROTEIN_KINASE_DOM"/>
    <property type="match status" value="1"/>
</dbReference>
<dbReference type="PANTHER" id="PTHR47989:SF62">
    <property type="entry name" value="OS05G0423500 PROTEIN"/>
    <property type="match status" value="1"/>
</dbReference>
<dbReference type="GO" id="GO:0005524">
    <property type="term" value="F:ATP binding"/>
    <property type="evidence" value="ECO:0007669"/>
    <property type="project" value="UniProtKB-UniRule"/>
</dbReference>
<dbReference type="InterPro" id="IPR008271">
    <property type="entry name" value="Ser/Thr_kinase_AS"/>
</dbReference>
<dbReference type="PANTHER" id="PTHR47989">
    <property type="entry name" value="OS01G0750732 PROTEIN"/>
    <property type="match status" value="1"/>
</dbReference>
<evidence type="ECO:0000256" key="1">
    <source>
        <dbReference type="ARBA" id="ARBA00022527"/>
    </source>
</evidence>
<evidence type="ECO:0000256" key="5">
    <source>
        <dbReference type="ARBA" id="ARBA00022840"/>
    </source>
</evidence>
<dbReference type="EMBL" id="WHWC01000004">
    <property type="protein sequence ID" value="KAG8384593.1"/>
    <property type="molecule type" value="Genomic_DNA"/>
</dbReference>
<dbReference type="InterPro" id="IPR001245">
    <property type="entry name" value="Ser-Thr/Tyr_kinase_cat_dom"/>
</dbReference>
<evidence type="ECO:0000256" key="3">
    <source>
        <dbReference type="ARBA" id="ARBA00022741"/>
    </source>
</evidence>
<keyword evidence="1" id="KW-0723">Serine/threonine-protein kinase</keyword>
<evidence type="ECO:0000256" key="6">
    <source>
        <dbReference type="PROSITE-ProRule" id="PRU10141"/>
    </source>
</evidence>